<evidence type="ECO:0000256" key="4">
    <source>
        <dbReference type="ARBA" id="ARBA00023136"/>
    </source>
</evidence>
<accession>A0A451DD38</accession>
<keyword evidence="1 5" id="KW-1003">Cell membrane</keyword>
<feature type="domain" description="Lipopolysaccharide assembly protein A" evidence="6">
    <location>
        <begin position="24"/>
        <end position="86"/>
    </location>
</feature>
<dbReference type="RefSeq" id="WP_157989849.1">
    <property type="nucleotide sequence ID" value="NZ_LR217720.1"/>
</dbReference>
<dbReference type="InterPro" id="IPR032906">
    <property type="entry name" value="LapA"/>
</dbReference>
<dbReference type="InterPro" id="IPR010445">
    <property type="entry name" value="LapA_dom"/>
</dbReference>
<gene>
    <name evidence="5 7" type="primary">lapA</name>
    <name evidence="7" type="ORF">ERCILAFE3058_470</name>
</gene>
<feature type="transmembrane region" description="Helical" evidence="5">
    <location>
        <begin position="45"/>
        <end position="67"/>
    </location>
</feature>
<evidence type="ECO:0000313" key="7">
    <source>
        <dbReference type="EMBL" id="VFP84382.1"/>
    </source>
</evidence>
<keyword evidence="4 5" id="KW-0472">Membrane</keyword>
<evidence type="ECO:0000256" key="2">
    <source>
        <dbReference type="ARBA" id="ARBA00022692"/>
    </source>
</evidence>
<keyword evidence="5" id="KW-0997">Cell inner membrane</keyword>
<dbReference type="AlphaFoldDB" id="A0A451DD38"/>
<keyword evidence="2 5" id="KW-0812">Transmembrane</keyword>
<dbReference type="GO" id="GO:0005886">
    <property type="term" value="C:plasma membrane"/>
    <property type="evidence" value="ECO:0007669"/>
    <property type="project" value="UniProtKB-SubCell"/>
</dbReference>
<dbReference type="EMBL" id="LR217720">
    <property type="protein sequence ID" value="VFP84382.1"/>
    <property type="molecule type" value="Genomic_DNA"/>
</dbReference>
<dbReference type="OrthoDB" id="7064015at2"/>
<evidence type="ECO:0000256" key="3">
    <source>
        <dbReference type="ARBA" id="ARBA00022989"/>
    </source>
</evidence>
<comment type="subcellular location">
    <subcellularLocation>
        <location evidence="5">Cell inner membrane</location>
        <topology evidence="5">Single-pass membrane protein</topology>
    </subcellularLocation>
</comment>
<reference evidence="7 8" key="1">
    <citation type="submission" date="2019-02" db="EMBL/GenBank/DDBJ databases">
        <authorList>
            <person name="Manzano-Marin A."/>
            <person name="Manzano-Marin A."/>
        </authorList>
    </citation>
    <scope>NUCLEOTIDE SEQUENCE [LARGE SCALE GENOMIC DNA]</scope>
    <source>
        <strain evidence="7 8">ErCilaricifoliae</strain>
    </source>
</reference>
<evidence type="ECO:0000313" key="8">
    <source>
        <dbReference type="Proteomes" id="UP000294418"/>
    </source>
</evidence>
<dbReference type="Pfam" id="PF06305">
    <property type="entry name" value="LapA_dom"/>
    <property type="match status" value="1"/>
</dbReference>
<protein>
    <recommendedName>
        <fullName evidence="5">Lipopolysaccharide assembly protein A</fullName>
    </recommendedName>
</protein>
<evidence type="ECO:0000259" key="6">
    <source>
        <dbReference type="Pfam" id="PF06305"/>
    </source>
</evidence>
<evidence type="ECO:0000256" key="5">
    <source>
        <dbReference type="HAMAP-Rule" id="MF_01948"/>
    </source>
</evidence>
<organism evidence="7 8">
    <name type="scientific">Candidatus Erwinia haradaeae</name>
    <dbReference type="NCBI Taxonomy" id="1922217"/>
    <lineage>
        <taxon>Bacteria</taxon>
        <taxon>Pseudomonadati</taxon>
        <taxon>Pseudomonadota</taxon>
        <taxon>Gammaproteobacteria</taxon>
        <taxon>Enterobacterales</taxon>
        <taxon>Erwiniaceae</taxon>
        <taxon>Erwinia</taxon>
    </lineage>
</organism>
<dbReference type="Proteomes" id="UP000294418">
    <property type="component" value="Chromosome"/>
</dbReference>
<evidence type="ECO:0000256" key="1">
    <source>
        <dbReference type="ARBA" id="ARBA00022475"/>
    </source>
</evidence>
<sequence>MKYFLIFLVIIVMLVFSIILGAHNDQVITFNYLIGQDEFHIATLLAIVFSIGFFLSWIICGMCWLRVRVSLAHMKRKVIRLQSQLEVKENAILTSKNLSLRNHS</sequence>
<dbReference type="HAMAP" id="MF_01948">
    <property type="entry name" value="LPS_assembly_LapA"/>
    <property type="match status" value="1"/>
</dbReference>
<proteinExistence type="inferred from homology"/>
<comment type="similarity">
    <text evidence="5">Belongs to the LapA family.</text>
</comment>
<keyword evidence="3 5" id="KW-1133">Transmembrane helix</keyword>
<dbReference type="GO" id="GO:0008653">
    <property type="term" value="P:lipopolysaccharide metabolic process"/>
    <property type="evidence" value="ECO:0007669"/>
    <property type="project" value="InterPro"/>
</dbReference>
<comment type="caution">
    <text evidence="5">Lacks conserved residue(s) required for the propagation of feature annotation.</text>
</comment>
<comment type="function">
    <text evidence="5">Involved in the assembly of lipopolysaccharide (LPS).</text>
</comment>
<name>A0A451DD38_9GAMM</name>